<comment type="similarity">
    <text evidence="2 8">Belongs to the ING family.</text>
</comment>
<organism evidence="10 11">
    <name type="scientific">Oikopleura dioica</name>
    <name type="common">Tunicate</name>
    <dbReference type="NCBI Taxonomy" id="34765"/>
    <lineage>
        <taxon>Eukaryota</taxon>
        <taxon>Metazoa</taxon>
        <taxon>Chordata</taxon>
        <taxon>Tunicata</taxon>
        <taxon>Appendicularia</taxon>
        <taxon>Copelata</taxon>
        <taxon>Oikopleuridae</taxon>
        <taxon>Oikopleura</taxon>
    </lineage>
</organism>
<dbReference type="CDD" id="cd15505">
    <property type="entry name" value="PHD_ING"/>
    <property type="match status" value="1"/>
</dbReference>
<dbReference type="InterPro" id="IPR024610">
    <property type="entry name" value="ING_N_histone-binding"/>
</dbReference>
<evidence type="ECO:0000256" key="4">
    <source>
        <dbReference type="ARBA" id="ARBA00022771"/>
    </source>
</evidence>
<name>A0ABN7SVZ5_OIKDI</name>
<dbReference type="SMART" id="SM00249">
    <property type="entry name" value="PHD"/>
    <property type="match status" value="1"/>
</dbReference>
<dbReference type="EMBL" id="OU015567">
    <property type="protein sequence ID" value="CAG5109541.1"/>
    <property type="molecule type" value="Genomic_DNA"/>
</dbReference>
<feature type="domain" description="PHD-type" evidence="9">
    <location>
        <begin position="140"/>
        <end position="189"/>
    </location>
</feature>
<dbReference type="InterPro" id="IPR028651">
    <property type="entry name" value="ING_fam"/>
</dbReference>
<dbReference type="InterPro" id="IPR011011">
    <property type="entry name" value="Znf_FYVE_PHD"/>
</dbReference>
<dbReference type="Pfam" id="PF12998">
    <property type="entry name" value="ING"/>
    <property type="match status" value="1"/>
</dbReference>
<dbReference type="InterPro" id="IPR019786">
    <property type="entry name" value="Zinc_finger_PHD-type_CS"/>
</dbReference>
<keyword evidence="5 8" id="KW-0862">Zinc</keyword>
<comment type="domain">
    <text evidence="8">The PHD-type zinc finger mediates the binding to H3K4me3.</text>
</comment>
<evidence type="ECO:0000256" key="3">
    <source>
        <dbReference type="ARBA" id="ARBA00022723"/>
    </source>
</evidence>
<evidence type="ECO:0000259" key="9">
    <source>
        <dbReference type="PROSITE" id="PS50016"/>
    </source>
</evidence>
<protein>
    <recommendedName>
        <fullName evidence="8">Inhibitor of growth protein</fullName>
    </recommendedName>
</protein>
<evidence type="ECO:0000313" key="10">
    <source>
        <dbReference type="EMBL" id="CAG5109541.1"/>
    </source>
</evidence>
<keyword evidence="8" id="KW-0156">Chromatin regulator</keyword>
<keyword evidence="11" id="KW-1185">Reference proteome</keyword>
<comment type="subcellular location">
    <subcellularLocation>
        <location evidence="1 8">Nucleus</location>
    </subcellularLocation>
</comment>
<dbReference type="PANTHER" id="PTHR10333">
    <property type="entry name" value="INHIBITOR OF GROWTH PROTEIN"/>
    <property type="match status" value="1"/>
</dbReference>
<evidence type="ECO:0000313" key="11">
    <source>
        <dbReference type="Proteomes" id="UP001158576"/>
    </source>
</evidence>
<dbReference type="Gene3D" id="3.30.40.10">
    <property type="entry name" value="Zinc/RING finger domain, C3HC4 (zinc finger)"/>
    <property type="match status" value="1"/>
</dbReference>
<dbReference type="InterPro" id="IPR013083">
    <property type="entry name" value="Znf_RING/FYVE/PHD"/>
</dbReference>
<dbReference type="InterPro" id="IPR001965">
    <property type="entry name" value="Znf_PHD"/>
</dbReference>
<comment type="function">
    <text evidence="8">Component of an histone acetyltransferase complex.</text>
</comment>
<evidence type="ECO:0000256" key="7">
    <source>
        <dbReference type="PROSITE-ProRule" id="PRU00146"/>
    </source>
</evidence>
<dbReference type="InterPro" id="IPR019787">
    <property type="entry name" value="Znf_PHD-finger"/>
</dbReference>
<evidence type="ECO:0000256" key="1">
    <source>
        <dbReference type="ARBA" id="ARBA00004123"/>
    </source>
</evidence>
<gene>
    <name evidence="10" type="ORF">OKIOD_LOCUS12827</name>
</gene>
<evidence type="ECO:0000256" key="5">
    <source>
        <dbReference type="ARBA" id="ARBA00022833"/>
    </source>
</evidence>
<evidence type="ECO:0000256" key="2">
    <source>
        <dbReference type="ARBA" id="ARBA00010210"/>
    </source>
</evidence>
<keyword evidence="6 8" id="KW-0539">Nucleus</keyword>
<evidence type="ECO:0000256" key="6">
    <source>
        <dbReference type="ARBA" id="ARBA00023242"/>
    </source>
</evidence>
<dbReference type="SUPFAM" id="SSF57903">
    <property type="entry name" value="FYVE/PHD zinc finger"/>
    <property type="match status" value="1"/>
</dbReference>
<dbReference type="PROSITE" id="PS50016">
    <property type="entry name" value="ZF_PHD_2"/>
    <property type="match status" value="1"/>
</dbReference>
<dbReference type="PROSITE" id="PS01359">
    <property type="entry name" value="ZF_PHD_1"/>
    <property type="match status" value="1"/>
</dbReference>
<evidence type="ECO:0000256" key="8">
    <source>
        <dbReference type="RuleBase" id="RU361213"/>
    </source>
</evidence>
<keyword evidence="3 8" id="KW-0479">Metal-binding</keyword>
<dbReference type="Gene3D" id="6.10.140.1740">
    <property type="match status" value="1"/>
</dbReference>
<sequence>MAASELYIDELFQSLNFFPSELNSVLEDIKILDTEVELQKKLAGEMFEDFSTKSKENLSKKERRKMRNDIDDVWKTAEKIQNEKIILAQGLSKKLDEEISRLDENVWMFENFLGKDRGTLSNPTSPNQNVDDMPIDPNEPTYCYCDQVSSGDMIACDNPTCLIEWFHFQCVGIKKEPKGDWYCPDCIKLKGPSKKKKN</sequence>
<keyword evidence="4 7" id="KW-0863">Zinc-finger</keyword>
<accession>A0ABN7SVZ5</accession>
<comment type="subunit">
    <text evidence="8">Component of an histone acetyltransferase complex. Interacts with H3K4me3 and to a lesser extent with H3K4me2.</text>
</comment>
<dbReference type="Proteomes" id="UP001158576">
    <property type="component" value="Chromosome 2"/>
</dbReference>
<dbReference type="SMART" id="SM01408">
    <property type="entry name" value="ING"/>
    <property type="match status" value="1"/>
</dbReference>
<proteinExistence type="inferred from homology"/>
<reference evidence="10 11" key="1">
    <citation type="submission" date="2021-04" db="EMBL/GenBank/DDBJ databases">
        <authorList>
            <person name="Bliznina A."/>
        </authorList>
    </citation>
    <scope>NUCLEOTIDE SEQUENCE [LARGE SCALE GENOMIC DNA]</scope>
</reference>